<gene>
    <name evidence="3" type="ORF">RJ639_019162</name>
</gene>
<dbReference type="Pfam" id="PF04484">
    <property type="entry name" value="QWRF"/>
    <property type="match status" value="1"/>
</dbReference>
<dbReference type="PANTHER" id="PTHR31807:SF37">
    <property type="entry name" value="HAUS AUGMIN-LIKE COMPLEX SUBUNIT 8"/>
    <property type="match status" value="1"/>
</dbReference>
<keyword evidence="4" id="KW-1185">Reference proteome</keyword>
<dbReference type="GO" id="GO:0008017">
    <property type="term" value="F:microtubule binding"/>
    <property type="evidence" value="ECO:0007669"/>
    <property type="project" value="TreeGrafter"/>
</dbReference>
<evidence type="ECO:0008006" key="5">
    <source>
        <dbReference type="Google" id="ProtNLM"/>
    </source>
</evidence>
<organism evidence="3 4">
    <name type="scientific">Escallonia herrerae</name>
    <dbReference type="NCBI Taxonomy" id="1293975"/>
    <lineage>
        <taxon>Eukaryota</taxon>
        <taxon>Viridiplantae</taxon>
        <taxon>Streptophyta</taxon>
        <taxon>Embryophyta</taxon>
        <taxon>Tracheophyta</taxon>
        <taxon>Spermatophyta</taxon>
        <taxon>Magnoliopsida</taxon>
        <taxon>eudicotyledons</taxon>
        <taxon>Gunneridae</taxon>
        <taxon>Pentapetalae</taxon>
        <taxon>asterids</taxon>
        <taxon>campanulids</taxon>
        <taxon>Escalloniales</taxon>
        <taxon>Escalloniaceae</taxon>
        <taxon>Escallonia</taxon>
    </lineage>
</organism>
<dbReference type="EMBL" id="JAVXUP010002467">
    <property type="protein sequence ID" value="KAK3003124.1"/>
    <property type="molecule type" value="Genomic_DNA"/>
</dbReference>
<dbReference type="AlphaFoldDB" id="A0AA88V7B8"/>
<dbReference type="GO" id="GO:0005880">
    <property type="term" value="C:nuclear microtubule"/>
    <property type="evidence" value="ECO:0007669"/>
    <property type="project" value="TreeGrafter"/>
</dbReference>
<accession>A0AA88V7B8</accession>
<comment type="similarity">
    <text evidence="1">Belongs to the QWRF family.</text>
</comment>
<comment type="caution">
    <text evidence="3">The sequence shown here is derived from an EMBL/GenBank/DDBJ whole genome shotgun (WGS) entry which is preliminary data.</text>
</comment>
<name>A0AA88V7B8_9ASTE</name>
<proteinExistence type="inferred from homology"/>
<protein>
    <recommendedName>
        <fullName evidence="5">AUGMIN subunit 8</fullName>
    </recommendedName>
</protein>
<evidence type="ECO:0000256" key="2">
    <source>
        <dbReference type="SAM" id="MobiDB-lite"/>
    </source>
</evidence>
<feature type="compositionally biased region" description="Basic and acidic residues" evidence="2">
    <location>
        <begin position="1"/>
        <end position="10"/>
    </location>
</feature>
<feature type="region of interest" description="Disordered" evidence="2">
    <location>
        <begin position="291"/>
        <end position="363"/>
    </location>
</feature>
<feature type="compositionally biased region" description="Polar residues" evidence="2">
    <location>
        <begin position="335"/>
        <end position="344"/>
    </location>
</feature>
<sequence length="602" mass="66108">MDVHESDQALRKHLVLETPRPPLVPADKNNGTTRRSRTREVSSRYKSPTPPAPRRCPSPNSSRTGTSPPVPVPKRAISAERRRPSTPPSPSRPATPVHDTSTDTHLASRKIIGSRLPEALWPSRMRSLSVSFQSDTFSLPISKREKPVTPALSDRTLKPSSNVAHKKAESPPVSRKPTPERKRSPLKGKNSSDQSENSKPVDGLHARLIDQHRWPSRAGLSDRATKASTTHAGTAVPSLRRTSIPDRIGKPLQKSASDAARLLSSDGSSRLELEACPVDVDQLRIPRLLSSNSSERMTSMAPALRSQSLPTPGSRPPSPSTTSLFPSSVYRGVSPSRTMVSNPAPSRGVSPSRIRASSPTRQSNSTASVLTFIADIRKGKKASNHIEDAHQLRLLYNRHLQWRYVNARAHSVLHCQKATAEVGRTLYNVWRTSSELWDIVTEKRIDLQQLSLKLKLYSVLNEQELQNYSRAENIQMAYLDKWALIERDHACAISGATEDLQASTLRLPVTGGAKADIETVKAAVCSAVELMQTIGSSICSILSKVEGVNSLVSELADVAAQERAMLDECESVLASTAFMQVVEEYSLRTHLIQLKEAWKSGE</sequence>
<evidence type="ECO:0000313" key="3">
    <source>
        <dbReference type="EMBL" id="KAK3003124.1"/>
    </source>
</evidence>
<feature type="region of interest" description="Disordered" evidence="2">
    <location>
        <begin position="1"/>
        <end position="109"/>
    </location>
</feature>
<feature type="region of interest" description="Disordered" evidence="2">
    <location>
        <begin position="143"/>
        <end position="261"/>
    </location>
</feature>
<dbReference type="InterPro" id="IPR007573">
    <property type="entry name" value="QWRF"/>
</dbReference>
<feature type="compositionally biased region" description="Polar residues" evidence="2">
    <location>
        <begin position="189"/>
        <end position="198"/>
    </location>
</feature>
<dbReference type="GO" id="GO:0051225">
    <property type="term" value="P:spindle assembly"/>
    <property type="evidence" value="ECO:0007669"/>
    <property type="project" value="TreeGrafter"/>
</dbReference>
<dbReference type="GO" id="GO:0005737">
    <property type="term" value="C:cytoplasm"/>
    <property type="evidence" value="ECO:0007669"/>
    <property type="project" value="TreeGrafter"/>
</dbReference>
<evidence type="ECO:0000256" key="1">
    <source>
        <dbReference type="ARBA" id="ARBA00010016"/>
    </source>
</evidence>
<dbReference type="Proteomes" id="UP001188597">
    <property type="component" value="Unassembled WGS sequence"/>
</dbReference>
<feature type="compositionally biased region" description="Basic and acidic residues" evidence="2">
    <location>
        <begin position="202"/>
        <end position="213"/>
    </location>
</feature>
<dbReference type="PANTHER" id="PTHR31807">
    <property type="entry name" value="AUGMIN FAMILY MEMBER"/>
    <property type="match status" value="1"/>
</dbReference>
<reference evidence="3" key="1">
    <citation type="submission" date="2022-12" db="EMBL/GenBank/DDBJ databases">
        <title>Draft genome assemblies for two species of Escallonia (Escalloniales).</title>
        <authorList>
            <person name="Chanderbali A."/>
            <person name="Dervinis C."/>
            <person name="Anghel I."/>
            <person name="Soltis D."/>
            <person name="Soltis P."/>
            <person name="Zapata F."/>
        </authorList>
    </citation>
    <scope>NUCLEOTIDE SEQUENCE</scope>
    <source>
        <strain evidence="3">UCBG64.0493</strain>
        <tissue evidence="3">Leaf</tissue>
    </source>
</reference>
<evidence type="ECO:0000313" key="4">
    <source>
        <dbReference type="Proteomes" id="UP001188597"/>
    </source>
</evidence>